<organism evidence="2 3">
    <name type="scientific">Nesidiocoris tenuis</name>
    <dbReference type="NCBI Taxonomy" id="355587"/>
    <lineage>
        <taxon>Eukaryota</taxon>
        <taxon>Metazoa</taxon>
        <taxon>Ecdysozoa</taxon>
        <taxon>Arthropoda</taxon>
        <taxon>Hexapoda</taxon>
        <taxon>Insecta</taxon>
        <taxon>Pterygota</taxon>
        <taxon>Neoptera</taxon>
        <taxon>Paraneoptera</taxon>
        <taxon>Hemiptera</taxon>
        <taxon>Heteroptera</taxon>
        <taxon>Panheteroptera</taxon>
        <taxon>Cimicomorpha</taxon>
        <taxon>Miridae</taxon>
        <taxon>Dicyphina</taxon>
        <taxon>Nesidiocoris</taxon>
    </lineage>
</organism>
<dbReference type="EMBL" id="CADCXU010011984">
    <property type="protein sequence ID" value="CAB0002273.1"/>
    <property type="molecule type" value="Genomic_DNA"/>
</dbReference>
<dbReference type="AlphaFoldDB" id="A0A6H5GGT9"/>
<name>A0A6H5GGT9_9HEMI</name>
<dbReference type="Proteomes" id="UP000479000">
    <property type="component" value="Unassembled WGS sequence"/>
</dbReference>
<sequence length="286" mass="31860">MPQGRLSSSPRGLLPEFSAEGRALIRYPAVLDEDKISNMGASEREKILPGEGERDEKTQDENGRINGVEGLDVVLTRVPRGGGEVGLLPFKMAAPSPTAASRYPTTASRLEMTRMLQASHHGLANFQKCKNEPSDDLSNSPEICQFLQNSSPPGIPGRFRDNGCSSGFWSSFKLMKSVSPMVIRGFLAGQFLYAGITERFMIVLLAPSFRGEGPSTLNTDEYIMADLYRSCLTYSTDIRMYFVYLPEVYDYLSANSRFFNDLSIIERFYYQIKKYVGNKFSNAGTV</sequence>
<evidence type="ECO:0000313" key="2">
    <source>
        <dbReference type="EMBL" id="CAB0002273.1"/>
    </source>
</evidence>
<gene>
    <name evidence="2" type="ORF">NTEN_LOCUS8060</name>
</gene>
<feature type="compositionally biased region" description="Basic and acidic residues" evidence="1">
    <location>
        <begin position="36"/>
        <end position="63"/>
    </location>
</feature>
<evidence type="ECO:0000313" key="3">
    <source>
        <dbReference type="Proteomes" id="UP000479000"/>
    </source>
</evidence>
<feature type="region of interest" description="Disordered" evidence="1">
    <location>
        <begin position="36"/>
        <end position="65"/>
    </location>
</feature>
<reference evidence="2 3" key="1">
    <citation type="submission" date="2020-02" db="EMBL/GenBank/DDBJ databases">
        <authorList>
            <person name="Ferguson B K."/>
        </authorList>
    </citation>
    <scope>NUCLEOTIDE SEQUENCE [LARGE SCALE GENOMIC DNA]</scope>
</reference>
<accession>A0A6H5GGT9</accession>
<keyword evidence="3" id="KW-1185">Reference proteome</keyword>
<evidence type="ECO:0000256" key="1">
    <source>
        <dbReference type="SAM" id="MobiDB-lite"/>
    </source>
</evidence>
<protein>
    <submittedName>
        <fullName evidence="2">Uncharacterized protein</fullName>
    </submittedName>
</protein>
<proteinExistence type="predicted"/>